<dbReference type="KEGG" id="mlr:MELLADRAFT_68905"/>
<feature type="region of interest" description="Disordered" evidence="2">
    <location>
        <begin position="216"/>
        <end position="253"/>
    </location>
</feature>
<dbReference type="GO" id="GO:0008270">
    <property type="term" value="F:zinc ion binding"/>
    <property type="evidence" value="ECO:0007669"/>
    <property type="project" value="InterPro"/>
</dbReference>
<dbReference type="SUPFAM" id="SSF57756">
    <property type="entry name" value="Retrovirus zinc finger-like domains"/>
    <property type="match status" value="1"/>
</dbReference>
<keyword evidence="1" id="KW-0507">mRNA processing</keyword>
<dbReference type="VEuPathDB" id="FungiDB:MELLADRAFT_68905"/>
<dbReference type="RefSeq" id="XP_007417743.1">
    <property type="nucleotide sequence ID" value="XM_007417681.1"/>
</dbReference>
<evidence type="ECO:0008006" key="5">
    <source>
        <dbReference type="Google" id="ProtNLM"/>
    </source>
</evidence>
<reference evidence="4" key="1">
    <citation type="journal article" date="2011" name="Proc. Natl. Acad. Sci. U.S.A.">
        <title>Obligate biotrophy features unraveled by the genomic analysis of rust fungi.</title>
        <authorList>
            <person name="Duplessis S."/>
            <person name="Cuomo C.A."/>
            <person name="Lin Y.-C."/>
            <person name="Aerts A."/>
            <person name="Tisserant E."/>
            <person name="Veneault-Fourrey C."/>
            <person name="Joly D.L."/>
            <person name="Hacquard S."/>
            <person name="Amselem J."/>
            <person name="Cantarel B.L."/>
            <person name="Chiu R."/>
            <person name="Coutinho P.M."/>
            <person name="Feau N."/>
            <person name="Field M."/>
            <person name="Frey P."/>
            <person name="Gelhaye E."/>
            <person name="Goldberg J."/>
            <person name="Grabherr M.G."/>
            <person name="Kodira C.D."/>
            <person name="Kohler A."/>
            <person name="Kuees U."/>
            <person name="Lindquist E.A."/>
            <person name="Lucas S.M."/>
            <person name="Mago R."/>
            <person name="Mauceli E."/>
            <person name="Morin E."/>
            <person name="Murat C."/>
            <person name="Pangilinan J.L."/>
            <person name="Park R."/>
            <person name="Pearson M."/>
            <person name="Quesneville H."/>
            <person name="Rouhier N."/>
            <person name="Sakthikumar S."/>
            <person name="Salamov A.A."/>
            <person name="Schmutz J."/>
            <person name="Selles B."/>
            <person name="Shapiro H."/>
            <person name="Tanguay P."/>
            <person name="Tuskan G.A."/>
            <person name="Henrissat B."/>
            <person name="Van de Peer Y."/>
            <person name="Rouze P."/>
            <person name="Ellis J.G."/>
            <person name="Dodds P.N."/>
            <person name="Schein J.E."/>
            <person name="Zhong S."/>
            <person name="Hamelin R.C."/>
            <person name="Grigoriev I.V."/>
            <person name="Szabo L.J."/>
            <person name="Martin F."/>
        </authorList>
    </citation>
    <scope>NUCLEOTIDE SEQUENCE [LARGE SCALE GENOMIC DNA]</scope>
    <source>
        <strain evidence="4">98AG31 / pathotype 3-4-7</strain>
    </source>
</reference>
<name>F4S8M9_MELLP</name>
<feature type="compositionally biased region" description="Basic and acidic residues" evidence="2">
    <location>
        <begin position="223"/>
        <end position="232"/>
    </location>
</feature>
<protein>
    <recommendedName>
        <fullName evidence="5">CCHC-type domain-containing protein</fullName>
    </recommendedName>
</protein>
<feature type="compositionally biased region" description="Pro residues" evidence="2">
    <location>
        <begin position="243"/>
        <end position="253"/>
    </location>
</feature>
<evidence type="ECO:0000313" key="4">
    <source>
        <dbReference type="Proteomes" id="UP000001072"/>
    </source>
</evidence>
<evidence type="ECO:0000256" key="2">
    <source>
        <dbReference type="SAM" id="MobiDB-lite"/>
    </source>
</evidence>
<organism evidence="4">
    <name type="scientific">Melampsora larici-populina (strain 98AG31 / pathotype 3-4-7)</name>
    <name type="common">Poplar leaf rust fungus</name>
    <dbReference type="NCBI Taxonomy" id="747676"/>
    <lineage>
        <taxon>Eukaryota</taxon>
        <taxon>Fungi</taxon>
        <taxon>Dikarya</taxon>
        <taxon>Basidiomycota</taxon>
        <taxon>Pucciniomycotina</taxon>
        <taxon>Pucciniomycetes</taxon>
        <taxon>Pucciniales</taxon>
        <taxon>Melampsoraceae</taxon>
        <taxon>Melampsora</taxon>
    </lineage>
</organism>
<dbReference type="Proteomes" id="UP000001072">
    <property type="component" value="Unassembled WGS sequence"/>
</dbReference>
<dbReference type="InterPro" id="IPR036875">
    <property type="entry name" value="Znf_CCHC_sf"/>
</dbReference>
<gene>
    <name evidence="3" type="ORF">MELLADRAFT_68905</name>
</gene>
<dbReference type="AlphaFoldDB" id="F4S8M9"/>
<proteinExistence type="predicted"/>
<dbReference type="GeneID" id="18931132"/>
<dbReference type="HOGENOM" id="CLU_1098699_0_0_1"/>
<keyword evidence="4" id="KW-1185">Reference proteome</keyword>
<evidence type="ECO:0000256" key="1">
    <source>
        <dbReference type="ARBA" id="ARBA00022664"/>
    </source>
</evidence>
<dbReference type="GO" id="GO:0003676">
    <property type="term" value="F:nucleic acid binding"/>
    <property type="evidence" value="ECO:0007669"/>
    <property type="project" value="InterPro"/>
</dbReference>
<evidence type="ECO:0000313" key="3">
    <source>
        <dbReference type="EMBL" id="EGF98924.1"/>
    </source>
</evidence>
<sequence length="253" mass="27425">MLKQDMLNPSLADILWYQRLSNRDKSDALPLDISPNAHPFVLAGQGQCYYCAIFGHRQFSCPMKAKHKKGELLAGEKIGRPALPFGEWRRVKNGKTYSTDMLGGNTQPIVPRVRSGPTAMTVPGNPSTSTIHPPASYVPHVSSLSVHPPSSPGVSSSDEEYLAQLVAELDAGAKLTPEPDSNPLDDDEISDRAADIMLIDERGDIEGNMNAIELVPDAVPGSHSEDVEKTMDDSPVIQHSRQSPPPSPLSKIE</sequence>
<dbReference type="GO" id="GO:0006397">
    <property type="term" value="P:mRNA processing"/>
    <property type="evidence" value="ECO:0007669"/>
    <property type="project" value="UniProtKB-KW"/>
</dbReference>
<dbReference type="EMBL" id="GL883166">
    <property type="protein sequence ID" value="EGF98924.1"/>
    <property type="molecule type" value="Genomic_DNA"/>
</dbReference>
<dbReference type="InParanoid" id="F4S8M9"/>
<accession>F4S8M9</accession>